<reference evidence="3 4" key="1">
    <citation type="journal article" date="2019" name="Sci. Rep.">
        <title>Orb-weaving spider Araneus ventricosus genome elucidates the spidroin gene catalogue.</title>
        <authorList>
            <person name="Kono N."/>
            <person name="Nakamura H."/>
            <person name="Ohtoshi R."/>
            <person name="Moran D.A.P."/>
            <person name="Shinohara A."/>
            <person name="Yoshida Y."/>
            <person name="Fujiwara M."/>
            <person name="Mori M."/>
            <person name="Tomita M."/>
            <person name="Arakawa K."/>
        </authorList>
    </citation>
    <scope>NUCLEOTIDE SEQUENCE [LARGE SCALE GENOMIC DNA]</scope>
</reference>
<feature type="transmembrane region" description="Helical" evidence="2">
    <location>
        <begin position="12"/>
        <end position="29"/>
    </location>
</feature>
<evidence type="ECO:0000256" key="1">
    <source>
        <dbReference type="SAM" id="MobiDB-lite"/>
    </source>
</evidence>
<protein>
    <submittedName>
        <fullName evidence="3">Uncharacterized protein</fullName>
    </submittedName>
</protein>
<keyword evidence="4" id="KW-1185">Reference proteome</keyword>
<dbReference type="EMBL" id="BGPR01175919">
    <property type="protein sequence ID" value="GBM46688.1"/>
    <property type="molecule type" value="Genomic_DNA"/>
</dbReference>
<evidence type="ECO:0000313" key="3">
    <source>
        <dbReference type="EMBL" id="GBM46688.1"/>
    </source>
</evidence>
<dbReference type="Proteomes" id="UP000499080">
    <property type="component" value="Unassembled WGS sequence"/>
</dbReference>
<sequence>MPRGLPPSIDMSLFIFSSILTILYTYAVAEMGRESKGTTPTWPTRKDVRSLVGRWGIIIIKQRKRERDSRYHEREQSPNLQGQEELGGFRKYKNISPYYAITYTRIHQTITHTTP</sequence>
<feature type="region of interest" description="Disordered" evidence="1">
    <location>
        <begin position="64"/>
        <end position="85"/>
    </location>
</feature>
<keyword evidence="2" id="KW-1133">Transmembrane helix</keyword>
<accession>A0A4Y2G207</accession>
<feature type="compositionally biased region" description="Basic and acidic residues" evidence="1">
    <location>
        <begin position="65"/>
        <end position="76"/>
    </location>
</feature>
<keyword evidence="2" id="KW-0472">Membrane</keyword>
<organism evidence="3 4">
    <name type="scientific">Araneus ventricosus</name>
    <name type="common">Orbweaver spider</name>
    <name type="synonym">Epeira ventricosa</name>
    <dbReference type="NCBI Taxonomy" id="182803"/>
    <lineage>
        <taxon>Eukaryota</taxon>
        <taxon>Metazoa</taxon>
        <taxon>Ecdysozoa</taxon>
        <taxon>Arthropoda</taxon>
        <taxon>Chelicerata</taxon>
        <taxon>Arachnida</taxon>
        <taxon>Araneae</taxon>
        <taxon>Araneomorphae</taxon>
        <taxon>Entelegynae</taxon>
        <taxon>Araneoidea</taxon>
        <taxon>Araneidae</taxon>
        <taxon>Araneus</taxon>
    </lineage>
</organism>
<name>A0A4Y2G207_ARAVE</name>
<keyword evidence="2" id="KW-0812">Transmembrane</keyword>
<dbReference type="AlphaFoldDB" id="A0A4Y2G207"/>
<proteinExistence type="predicted"/>
<evidence type="ECO:0000313" key="4">
    <source>
        <dbReference type="Proteomes" id="UP000499080"/>
    </source>
</evidence>
<gene>
    <name evidence="3" type="ORF">AVEN_238987_1</name>
</gene>
<comment type="caution">
    <text evidence="3">The sequence shown here is derived from an EMBL/GenBank/DDBJ whole genome shotgun (WGS) entry which is preliminary data.</text>
</comment>
<evidence type="ECO:0000256" key="2">
    <source>
        <dbReference type="SAM" id="Phobius"/>
    </source>
</evidence>